<dbReference type="InterPro" id="IPR049163">
    <property type="entry name" value="Pif1-like_2B_dom"/>
</dbReference>
<keyword evidence="2" id="KW-0067">ATP-binding</keyword>
<dbReference type="GO" id="GO:0004386">
    <property type="term" value="F:helicase activity"/>
    <property type="evidence" value="ECO:0007669"/>
    <property type="project" value="UniProtKB-KW"/>
</dbReference>
<dbReference type="GO" id="GO:0006260">
    <property type="term" value="P:DNA replication"/>
    <property type="evidence" value="ECO:0007669"/>
    <property type="project" value="TreeGrafter"/>
</dbReference>
<protein>
    <submittedName>
        <fullName evidence="2">Helicase-like protein</fullName>
    </submittedName>
</protein>
<feature type="domain" description="DNA helicase Pif1-like 2B" evidence="1">
    <location>
        <begin position="100"/>
        <end position="133"/>
    </location>
</feature>
<evidence type="ECO:0000313" key="3">
    <source>
        <dbReference type="Proteomes" id="UP000634136"/>
    </source>
</evidence>
<keyword evidence="3" id="KW-1185">Reference proteome</keyword>
<dbReference type="InterPro" id="IPR027417">
    <property type="entry name" value="P-loop_NTPase"/>
</dbReference>
<name>A0A834VZ36_9FABA</name>
<dbReference type="Pfam" id="PF21530">
    <property type="entry name" value="Pif1_2B_dom"/>
    <property type="match status" value="1"/>
</dbReference>
<dbReference type="OrthoDB" id="1434797at2759"/>
<dbReference type="AlphaFoldDB" id="A0A834VZ36"/>
<keyword evidence="2" id="KW-0547">Nucleotide-binding</keyword>
<comment type="caution">
    <text evidence="2">The sequence shown here is derived from an EMBL/GenBank/DDBJ whole genome shotgun (WGS) entry which is preliminary data.</text>
</comment>
<organism evidence="2 3">
    <name type="scientific">Senna tora</name>
    <dbReference type="NCBI Taxonomy" id="362788"/>
    <lineage>
        <taxon>Eukaryota</taxon>
        <taxon>Viridiplantae</taxon>
        <taxon>Streptophyta</taxon>
        <taxon>Embryophyta</taxon>
        <taxon>Tracheophyta</taxon>
        <taxon>Spermatophyta</taxon>
        <taxon>Magnoliopsida</taxon>
        <taxon>eudicotyledons</taxon>
        <taxon>Gunneridae</taxon>
        <taxon>Pentapetalae</taxon>
        <taxon>rosids</taxon>
        <taxon>fabids</taxon>
        <taxon>Fabales</taxon>
        <taxon>Fabaceae</taxon>
        <taxon>Caesalpinioideae</taxon>
        <taxon>Cassia clade</taxon>
        <taxon>Senna</taxon>
    </lineage>
</organism>
<keyword evidence="2" id="KW-0347">Helicase</keyword>
<dbReference type="PANTHER" id="PTHR23274:SF48">
    <property type="entry name" value="ATP-DEPENDENT DNA HELICASE"/>
    <property type="match status" value="1"/>
</dbReference>
<proteinExistence type="predicted"/>
<evidence type="ECO:0000259" key="1">
    <source>
        <dbReference type="Pfam" id="PF21530"/>
    </source>
</evidence>
<dbReference type="EMBL" id="JAAIUW010000013">
    <property type="protein sequence ID" value="KAF7802250.1"/>
    <property type="molecule type" value="Genomic_DNA"/>
</dbReference>
<evidence type="ECO:0000313" key="2">
    <source>
        <dbReference type="EMBL" id="KAF7802250.1"/>
    </source>
</evidence>
<accession>A0A834VZ36</accession>
<dbReference type="SUPFAM" id="SSF52540">
    <property type="entry name" value="P-loop containing nucleoside triphosphate hydrolases"/>
    <property type="match status" value="1"/>
</dbReference>
<dbReference type="GO" id="GO:0005657">
    <property type="term" value="C:replication fork"/>
    <property type="evidence" value="ECO:0007669"/>
    <property type="project" value="TreeGrafter"/>
</dbReference>
<dbReference type="Proteomes" id="UP000634136">
    <property type="component" value="Unassembled WGS sequence"/>
</dbReference>
<sequence length="161" mass="17964">MRLLSQNSSHDDEVKEFAYWLLKVGEGKINEPNDGEVEIQIPYELLITDFTDPLVAIVSSTYPSLEENYANAEYLKDRAILAPTLEIVEKVNQLILSQVLGLPPHQLSLKVGTSIMLMRNIDQSLGLCNGTSLFSLNLTLMSLKPKSSMAAIMVTKYSFLE</sequence>
<gene>
    <name evidence="2" type="ORF">G2W53_041361</name>
</gene>
<dbReference type="PANTHER" id="PTHR23274">
    <property type="entry name" value="DNA HELICASE-RELATED"/>
    <property type="match status" value="1"/>
</dbReference>
<keyword evidence="2" id="KW-0378">Hydrolase</keyword>
<reference evidence="2" key="1">
    <citation type="submission" date="2020-09" db="EMBL/GenBank/DDBJ databases">
        <title>Genome-Enabled Discovery of Anthraquinone Biosynthesis in Senna tora.</title>
        <authorList>
            <person name="Kang S.-H."/>
            <person name="Pandey R.P."/>
            <person name="Lee C.-M."/>
            <person name="Sim J.-S."/>
            <person name="Jeong J.-T."/>
            <person name="Choi B.-S."/>
            <person name="Jung M."/>
            <person name="Ginzburg D."/>
            <person name="Zhao K."/>
            <person name="Won S.Y."/>
            <person name="Oh T.-J."/>
            <person name="Yu Y."/>
            <person name="Kim N.-H."/>
            <person name="Lee O.R."/>
            <person name="Lee T.-H."/>
            <person name="Bashyal P."/>
            <person name="Kim T.-S."/>
            <person name="Lee W.-H."/>
            <person name="Kawkins C."/>
            <person name="Kim C.-K."/>
            <person name="Kim J.S."/>
            <person name="Ahn B.O."/>
            <person name="Rhee S.Y."/>
            <person name="Sohng J.K."/>
        </authorList>
    </citation>
    <scope>NUCLEOTIDE SEQUENCE</scope>
    <source>
        <tissue evidence="2">Leaf</tissue>
    </source>
</reference>